<sequence>MQTTLELTLDTPESQMDFGACLASALKPPCVIFLEGDLGTGKTTLTRGILRGLGHSGAVRSPTYTLVEPYALTGLELHHFDLYRLGDPEELDYLGLRDLLGRDSVWVVEWPERGAGLLPKPDLRIRLVHRDAGRHLTLTAMSPAGEALLSDVISADDVVSAPQPRPNT</sequence>
<dbReference type="InterPro" id="IPR027417">
    <property type="entry name" value="P-loop_NTPase"/>
</dbReference>
<evidence type="ECO:0000256" key="3">
    <source>
        <dbReference type="ARBA" id="ARBA00019010"/>
    </source>
</evidence>
<evidence type="ECO:0000256" key="5">
    <source>
        <dbReference type="ARBA" id="ARBA00022694"/>
    </source>
</evidence>
<dbReference type="PANTHER" id="PTHR33540:SF2">
    <property type="entry name" value="TRNA THREONYLCARBAMOYLADENOSINE BIOSYNTHESIS PROTEIN TSAE"/>
    <property type="match status" value="1"/>
</dbReference>
<reference evidence="11 12" key="1">
    <citation type="submission" date="2021-04" db="EMBL/GenBank/DDBJ databases">
        <title>Complete genome sequencing of Allochromatium tepidum strain NZ.</title>
        <authorList>
            <person name="Tsukatani Y."/>
            <person name="Mori H."/>
        </authorList>
    </citation>
    <scope>NUCLEOTIDE SEQUENCE [LARGE SCALE GENOMIC DNA]</scope>
    <source>
        <strain evidence="11 12">NZ</strain>
    </source>
</reference>
<organism evidence="11 12">
    <name type="scientific">Allochromatium tepidum</name>
    <dbReference type="NCBI Taxonomy" id="553982"/>
    <lineage>
        <taxon>Bacteria</taxon>
        <taxon>Pseudomonadati</taxon>
        <taxon>Pseudomonadota</taxon>
        <taxon>Gammaproteobacteria</taxon>
        <taxon>Chromatiales</taxon>
        <taxon>Chromatiaceae</taxon>
        <taxon>Allochromatium</taxon>
    </lineage>
</organism>
<protein>
    <recommendedName>
        <fullName evidence="3">tRNA threonylcarbamoyladenosine biosynthesis protein TsaE</fullName>
    </recommendedName>
    <alternativeName>
        <fullName evidence="10">t(6)A37 threonylcarbamoyladenosine biosynthesis protein TsaE</fullName>
    </alternativeName>
</protein>
<evidence type="ECO:0000313" key="12">
    <source>
        <dbReference type="Proteomes" id="UP000680679"/>
    </source>
</evidence>
<dbReference type="InterPro" id="IPR003442">
    <property type="entry name" value="T6A_TsaE"/>
</dbReference>
<comment type="similarity">
    <text evidence="2">Belongs to the TsaE family.</text>
</comment>
<dbReference type="RefSeq" id="WP_213378287.1">
    <property type="nucleotide sequence ID" value="NZ_AP024563.1"/>
</dbReference>
<evidence type="ECO:0000256" key="2">
    <source>
        <dbReference type="ARBA" id="ARBA00007599"/>
    </source>
</evidence>
<evidence type="ECO:0000256" key="10">
    <source>
        <dbReference type="ARBA" id="ARBA00032441"/>
    </source>
</evidence>
<dbReference type="Pfam" id="PF02367">
    <property type="entry name" value="TsaE"/>
    <property type="match status" value="1"/>
</dbReference>
<evidence type="ECO:0000256" key="7">
    <source>
        <dbReference type="ARBA" id="ARBA00022741"/>
    </source>
</evidence>
<evidence type="ECO:0000256" key="6">
    <source>
        <dbReference type="ARBA" id="ARBA00022723"/>
    </source>
</evidence>
<keyword evidence="6" id="KW-0479">Metal-binding</keyword>
<comment type="subcellular location">
    <subcellularLocation>
        <location evidence="1">Cytoplasm</location>
    </subcellularLocation>
</comment>
<keyword evidence="8" id="KW-0067">ATP-binding</keyword>
<keyword evidence="7" id="KW-0547">Nucleotide-binding</keyword>
<keyword evidence="9" id="KW-0460">Magnesium</keyword>
<evidence type="ECO:0000256" key="8">
    <source>
        <dbReference type="ARBA" id="ARBA00022840"/>
    </source>
</evidence>
<dbReference type="NCBIfam" id="TIGR00150">
    <property type="entry name" value="T6A_YjeE"/>
    <property type="match status" value="1"/>
</dbReference>
<evidence type="ECO:0000256" key="1">
    <source>
        <dbReference type="ARBA" id="ARBA00004496"/>
    </source>
</evidence>
<name>A0ABN6GDF3_9GAMM</name>
<keyword evidence="5" id="KW-0819">tRNA processing</keyword>
<dbReference type="SUPFAM" id="SSF52540">
    <property type="entry name" value="P-loop containing nucleoside triphosphate hydrolases"/>
    <property type="match status" value="1"/>
</dbReference>
<dbReference type="Gene3D" id="3.40.50.300">
    <property type="entry name" value="P-loop containing nucleotide triphosphate hydrolases"/>
    <property type="match status" value="1"/>
</dbReference>
<keyword evidence="12" id="KW-1185">Reference proteome</keyword>
<accession>A0ABN6GDF3</accession>
<proteinExistence type="inferred from homology"/>
<dbReference type="Proteomes" id="UP000680679">
    <property type="component" value="Chromosome"/>
</dbReference>
<dbReference type="PANTHER" id="PTHR33540">
    <property type="entry name" value="TRNA THREONYLCARBAMOYLADENOSINE BIOSYNTHESIS PROTEIN TSAE"/>
    <property type="match status" value="1"/>
</dbReference>
<evidence type="ECO:0000256" key="9">
    <source>
        <dbReference type="ARBA" id="ARBA00022842"/>
    </source>
</evidence>
<evidence type="ECO:0000313" key="11">
    <source>
        <dbReference type="EMBL" id="BCU07149.1"/>
    </source>
</evidence>
<gene>
    <name evidence="11" type="primary">yjeE</name>
    <name evidence="11" type="ORF">Atep_18260</name>
</gene>
<evidence type="ECO:0000256" key="4">
    <source>
        <dbReference type="ARBA" id="ARBA00022490"/>
    </source>
</evidence>
<dbReference type="EMBL" id="AP024563">
    <property type="protein sequence ID" value="BCU07149.1"/>
    <property type="molecule type" value="Genomic_DNA"/>
</dbReference>
<keyword evidence="4" id="KW-0963">Cytoplasm</keyword>